<keyword evidence="2" id="KW-0812">Transmembrane</keyword>
<organism evidence="3 4">
    <name type="scientific">Chaetomidium leptoderma</name>
    <dbReference type="NCBI Taxonomy" id="669021"/>
    <lineage>
        <taxon>Eukaryota</taxon>
        <taxon>Fungi</taxon>
        <taxon>Dikarya</taxon>
        <taxon>Ascomycota</taxon>
        <taxon>Pezizomycotina</taxon>
        <taxon>Sordariomycetes</taxon>
        <taxon>Sordariomycetidae</taxon>
        <taxon>Sordariales</taxon>
        <taxon>Chaetomiaceae</taxon>
        <taxon>Chaetomidium</taxon>
    </lineage>
</organism>
<feature type="compositionally biased region" description="Polar residues" evidence="1">
    <location>
        <begin position="159"/>
        <end position="174"/>
    </location>
</feature>
<name>A0AAN6VBS0_9PEZI</name>
<feature type="region of interest" description="Disordered" evidence="1">
    <location>
        <begin position="73"/>
        <end position="105"/>
    </location>
</feature>
<feature type="compositionally biased region" description="Polar residues" evidence="1">
    <location>
        <begin position="28"/>
        <end position="39"/>
    </location>
</feature>
<feature type="compositionally biased region" description="Pro residues" evidence="1">
    <location>
        <begin position="85"/>
        <end position="99"/>
    </location>
</feature>
<keyword evidence="2" id="KW-1133">Transmembrane helix</keyword>
<feature type="non-terminal residue" evidence="3">
    <location>
        <position position="1"/>
    </location>
</feature>
<dbReference type="Proteomes" id="UP001302745">
    <property type="component" value="Unassembled WGS sequence"/>
</dbReference>
<evidence type="ECO:0000313" key="4">
    <source>
        <dbReference type="Proteomes" id="UP001302745"/>
    </source>
</evidence>
<reference evidence="3" key="2">
    <citation type="submission" date="2023-05" db="EMBL/GenBank/DDBJ databases">
        <authorList>
            <consortium name="Lawrence Berkeley National Laboratory"/>
            <person name="Steindorff A."/>
            <person name="Hensen N."/>
            <person name="Bonometti L."/>
            <person name="Westerberg I."/>
            <person name="Brannstrom I.O."/>
            <person name="Guillou S."/>
            <person name="Cros-Aarteil S."/>
            <person name="Calhoun S."/>
            <person name="Haridas S."/>
            <person name="Kuo A."/>
            <person name="Mondo S."/>
            <person name="Pangilinan J."/>
            <person name="Riley R."/>
            <person name="Labutti K."/>
            <person name="Andreopoulos B."/>
            <person name="Lipzen A."/>
            <person name="Chen C."/>
            <person name="Yanf M."/>
            <person name="Daum C."/>
            <person name="Ng V."/>
            <person name="Clum A."/>
            <person name="Ohm R."/>
            <person name="Martin F."/>
            <person name="Silar P."/>
            <person name="Natvig D."/>
            <person name="Lalanne C."/>
            <person name="Gautier V."/>
            <person name="Ament-Velasquez S.L."/>
            <person name="Kruys A."/>
            <person name="Hutchinson M.I."/>
            <person name="Powell A.J."/>
            <person name="Barry K."/>
            <person name="Miller A.N."/>
            <person name="Grigoriev I.V."/>
            <person name="Debuchy R."/>
            <person name="Gladieux P."/>
            <person name="Thoren M.H."/>
            <person name="Johannesson H."/>
        </authorList>
    </citation>
    <scope>NUCLEOTIDE SEQUENCE</scope>
    <source>
        <strain evidence="3">CBS 538.74</strain>
    </source>
</reference>
<feature type="region of interest" description="Disordered" evidence="1">
    <location>
        <begin position="206"/>
        <end position="240"/>
    </location>
</feature>
<feature type="transmembrane region" description="Helical" evidence="2">
    <location>
        <begin position="331"/>
        <end position="354"/>
    </location>
</feature>
<feature type="compositionally biased region" description="Basic residues" evidence="1">
    <location>
        <begin position="222"/>
        <end position="231"/>
    </location>
</feature>
<accession>A0AAN6VBS0</accession>
<feature type="region of interest" description="Disordered" evidence="1">
    <location>
        <begin position="24"/>
        <end position="59"/>
    </location>
</feature>
<dbReference type="PANTHER" id="PTHR35587:SF4">
    <property type="match status" value="1"/>
</dbReference>
<keyword evidence="4" id="KW-1185">Reference proteome</keyword>
<dbReference type="AlphaFoldDB" id="A0AAN6VBS0"/>
<protein>
    <submittedName>
        <fullName evidence="3">Uncharacterized protein</fullName>
    </submittedName>
</protein>
<comment type="caution">
    <text evidence="3">The sequence shown here is derived from an EMBL/GenBank/DDBJ whole genome shotgun (WGS) entry which is preliminary data.</text>
</comment>
<evidence type="ECO:0000313" key="3">
    <source>
        <dbReference type="EMBL" id="KAK4148533.1"/>
    </source>
</evidence>
<dbReference type="PANTHER" id="PTHR35587">
    <property type="entry name" value="EXPRESSED PROTEIN"/>
    <property type="match status" value="1"/>
</dbReference>
<reference evidence="3" key="1">
    <citation type="journal article" date="2023" name="Mol. Phylogenet. Evol.">
        <title>Genome-scale phylogeny and comparative genomics of the fungal order Sordariales.</title>
        <authorList>
            <person name="Hensen N."/>
            <person name="Bonometti L."/>
            <person name="Westerberg I."/>
            <person name="Brannstrom I.O."/>
            <person name="Guillou S."/>
            <person name="Cros-Aarteil S."/>
            <person name="Calhoun S."/>
            <person name="Haridas S."/>
            <person name="Kuo A."/>
            <person name="Mondo S."/>
            <person name="Pangilinan J."/>
            <person name="Riley R."/>
            <person name="LaButti K."/>
            <person name="Andreopoulos B."/>
            <person name="Lipzen A."/>
            <person name="Chen C."/>
            <person name="Yan M."/>
            <person name="Daum C."/>
            <person name="Ng V."/>
            <person name="Clum A."/>
            <person name="Steindorff A."/>
            <person name="Ohm R.A."/>
            <person name="Martin F."/>
            <person name="Silar P."/>
            <person name="Natvig D.O."/>
            <person name="Lalanne C."/>
            <person name="Gautier V."/>
            <person name="Ament-Velasquez S.L."/>
            <person name="Kruys A."/>
            <person name="Hutchinson M.I."/>
            <person name="Powell A.J."/>
            <person name="Barry K."/>
            <person name="Miller A.N."/>
            <person name="Grigoriev I.V."/>
            <person name="Debuchy R."/>
            <person name="Gladieux P."/>
            <person name="Hiltunen Thoren M."/>
            <person name="Johannesson H."/>
        </authorList>
    </citation>
    <scope>NUCLEOTIDE SEQUENCE</scope>
    <source>
        <strain evidence="3">CBS 538.74</strain>
    </source>
</reference>
<evidence type="ECO:0000256" key="2">
    <source>
        <dbReference type="SAM" id="Phobius"/>
    </source>
</evidence>
<feature type="region of interest" description="Disordered" evidence="1">
    <location>
        <begin position="146"/>
        <end position="193"/>
    </location>
</feature>
<gene>
    <name evidence="3" type="ORF">C8A00DRAFT_19649</name>
</gene>
<evidence type="ECO:0000256" key="1">
    <source>
        <dbReference type="SAM" id="MobiDB-lite"/>
    </source>
</evidence>
<proteinExistence type="predicted"/>
<dbReference type="EMBL" id="MU857336">
    <property type="protein sequence ID" value="KAK4148533.1"/>
    <property type="molecule type" value="Genomic_DNA"/>
</dbReference>
<sequence length="392" mass="42859">ESRSVDPSQQRASYFCAFPRLPVKQSGERNIQGSPSTPRTLPPYPAAGLHRRQNSASYRPRILPVAPANVLSSVDSPTLGHRRQPPTPPKPARSSPPPRTVFSSAAKARPLRLVQETLVNNRKRRPPVFYAQTLHSLVQSCTHITIHHHHHHHQDEPTESSIKNMASPNNNSNPIMPKVAPPLPSVPGTAVRGEGNKDRLLADLRRQLDDTASDASSVDSHGRRRRRRNKQLAHQQTGPAVIPRLAETKPVRLQLGLNLDVEIELKARLQGDVSLTLLVEKNKPSARPASSVELRPNRAGVVDEYAELFYMRVGRFSFRQRWVDREVSPSLTAAAVLLIALGGFVLGFVAGRWLDGSLFSLHLSPGVGGLGPGTGEVEAVVPTVVSVSGCEL</sequence>
<keyword evidence="2" id="KW-0472">Membrane</keyword>